<dbReference type="Pfam" id="PF00497">
    <property type="entry name" value="SBP_bac_3"/>
    <property type="match status" value="1"/>
</dbReference>
<name>A0A4R8WTR3_9MICO</name>
<dbReference type="OrthoDB" id="4633994at2"/>
<evidence type="ECO:0000256" key="1">
    <source>
        <dbReference type="ARBA" id="ARBA00022729"/>
    </source>
</evidence>
<dbReference type="PANTHER" id="PTHR35936">
    <property type="entry name" value="MEMBRANE-BOUND LYTIC MUREIN TRANSGLYCOSYLASE F"/>
    <property type="match status" value="1"/>
</dbReference>
<feature type="domain" description="Solute-binding protein family 3/N-terminal" evidence="3">
    <location>
        <begin position="62"/>
        <end position="293"/>
    </location>
</feature>
<dbReference type="PROSITE" id="PS51257">
    <property type="entry name" value="PROKAR_LIPOPROTEIN"/>
    <property type="match status" value="1"/>
</dbReference>
<dbReference type="Proteomes" id="UP000298412">
    <property type="component" value="Unassembled WGS sequence"/>
</dbReference>
<feature type="chain" id="PRO_5039094225" evidence="2">
    <location>
        <begin position="28"/>
        <end position="305"/>
    </location>
</feature>
<keyword evidence="5" id="KW-1185">Reference proteome</keyword>
<dbReference type="SMART" id="SM00062">
    <property type="entry name" value="PBPb"/>
    <property type="match status" value="1"/>
</dbReference>
<dbReference type="SUPFAM" id="SSF53850">
    <property type="entry name" value="Periplasmic binding protein-like II"/>
    <property type="match status" value="1"/>
</dbReference>
<evidence type="ECO:0000256" key="2">
    <source>
        <dbReference type="SAM" id="SignalP"/>
    </source>
</evidence>
<dbReference type="RefSeq" id="WP_134566632.1">
    <property type="nucleotide sequence ID" value="NZ_SOFP01000040.1"/>
</dbReference>
<accession>A0A4R8WTR3</accession>
<keyword evidence="1 2" id="KW-0732">Signal</keyword>
<dbReference type="InterPro" id="IPR001638">
    <property type="entry name" value="Solute-binding_3/MltF_N"/>
</dbReference>
<dbReference type="AlphaFoldDB" id="A0A4R8WTR3"/>
<reference evidence="4 5" key="1">
    <citation type="submission" date="2019-03" db="EMBL/GenBank/DDBJ databases">
        <title>Genomics of glacier-inhabiting Cryobacterium strains.</title>
        <authorList>
            <person name="Liu Q."/>
            <person name="Xin Y.-H."/>
        </authorList>
    </citation>
    <scope>NUCLEOTIDE SEQUENCE [LARGE SCALE GENOMIC DNA]</scope>
    <source>
        <strain evidence="4 5">MDT1-3</strain>
    </source>
</reference>
<protein>
    <submittedName>
        <fullName evidence="4">ABC transporter substrate-binding protein</fullName>
    </submittedName>
</protein>
<comment type="caution">
    <text evidence="4">The sequence shown here is derived from an EMBL/GenBank/DDBJ whole genome shotgun (WGS) entry which is preliminary data.</text>
</comment>
<evidence type="ECO:0000313" key="4">
    <source>
        <dbReference type="EMBL" id="TFC16373.1"/>
    </source>
</evidence>
<dbReference type="Gene3D" id="3.40.190.10">
    <property type="entry name" value="Periplasmic binding protein-like II"/>
    <property type="match status" value="2"/>
</dbReference>
<gene>
    <name evidence="4" type="ORF">E3O19_07435</name>
</gene>
<organism evidence="4 5">
    <name type="scientific">Cryobacterium algoritolerans</name>
    <dbReference type="NCBI Taxonomy" id="1259184"/>
    <lineage>
        <taxon>Bacteria</taxon>
        <taxon>Bacillati</taxon>
        <taxon>Actinomycetota</taxon>
        <taxon>Actinomycetes</taxon>
        <taxon>Micrococcales</taxon>
        <taxon>Microbacteriaceae</taxon>
        <taxon>Cryobacterium</taxon>
    </lineage>
</organism>
<dbReference type="EMBL" id="SOFP01000040">
    <property type="protein sequence ID" value="TFC16373.1"/>
    <property type="molecule type" value="Genomic_DNA"/>
</dbReference>
<proteinExistence type="predicted"/>
<sequence>MLSMKMRGTRKAIVLGVTLAVSATLLAGCSAEAGKAAGTDPSPTADSTLRAMLPADIKEAGVLKIGTEAFYPPFEYLDADNSTVVGLDMALFHAIGAELGLKVDVTNMAFDGLLPALDAKRIDVVVAAMTDTKARQAKYDFVDYFLTGQGIVVPAGNPKAITGVEGLCGRKVAALEGSTQVSLLEKFNTAECAGNAITVTALATDADAMLQVHSGRADASFSQDAVARYNAAADGGKGKFEIGNDQPLLPVVMGPMFTKEDAGLRDAVKATVEKLIADGTYQSILDKHDLGSGAVTEVMVNGGTL</sequence>
<dbReference type="CDD" id="cd01004">
    <property type="entry name" value="PBP2_MidA_like"/>
    <property type="match status" value="1"/>
</dbReference>
<evidence type="ECO:0000259" key="3">
    <source>
        <dbReference type="SMART" id="SM00062"/>
    </source>
</evidence>
<dbReference type="PANTHER" id="PTHR35936:SF17">
    <property type="entry name" value="ARGININE-BINDING EXTRACELLULAR PROTEIN ARTP"/>
    <property type="match status" value="1"/>
</dbReference>
<evidence type="ECO:0000313" key="5">
    <source>
        <dbReference type="Proteomes" id="UP000298412"/>
    </source>
</evidence>
<feature type="signal peptide" evidence="2">
    <location>
        <begin position="1"/>
        <end position="27"/>
    </location>
</feature>